<gene>
    <name evidence="2" type="ORF">Pmani_026884</name>
</gene>
<dbReference type="Proteomes" id="UP001292094">
    <property type="component" value="Unassembled WGS sequence"/>
</dbReference>
<keyword evidence="3" id="KW-1185">Reference proteome</keyword>
<proteinExistence type="predicted"/>
<feature type="region of interest" description="Disordered" evidence="1">
    <location>
        <begin position="60"/>
        <end position="90"/>
    </location>
</feature>
<dbReference type="AlphaFoldDB" id="A0AAE1P3A4"/>
<protein>
    <submittedName>
        <fullName evidence="2">Uncharacterized protein</fullName>
    </submittedName>
</protein>
<accession>A0AAE1P3A4</accession>
<organism evidence="2 3">
    <name type="scientific">Petrolisthes manimaculis</name>
    <dbReference type="NCBI Taxonomy" id="1843537"/>
    <lineage>
        <taxon>Eukaryota</taxon>
        <taxon>Metazoa</taxon>
        <taxon>Ecdysozoa</taxon>
        <taxon>Arthropoda</taxon>
        <taxon>Crustacea</taxon>
        <taxon>Multicrustacea</taxon>
        <taxon>Malacostraca</taxon>
        <taxon>Eumalacostraca</taxon>
        <taxon>Eucarida</taxon>
        <taxon>Decapoda</taxon>
        <taxon>Pleocyemata</taxon>
        <taxon>Anomura</taxon>
        <taxon>Galatheoidea</taxon>
        <taxon>Porcellanidae</taxon>
        <taxon>Petrolisthes</taxon>
    </lineage>
</organism>
<feature type="compositionally biased region" description="Low complexity" evidence="1">
    <location>
        <begin position="21"/>
        <end position="35"/>
    </location>
</feature>
<feature type="region of interest" description="Disordered" evidence="1">
    <location>
        <begin position="15"/>
        <end position="41"/>
    </location>
</feature>
<name>A0AAE1P3A4_9EUCA</name>
<reference evidence="2" key="1">
    <citation type="submission" date="2023-11" db="EMBL/GenBank/DDBJ databases">
        <title>Genome assemblies of two species of porcelain crab, Petrolisthes cinctipes and Petrolisthes manimaculis (Anomura: Porcellanidae).</title>
        <authorList>
            <person name="Angst P."/>
        </authorList>
    </citation>
    <scope>NUCLEOTIDE SEQUENCE</scope>
    <source>
        <strain evidence="2">PB745_02</strain>
        <tissue evidence="2">Gill</tissue>
    </source>
</reference>
<comment type="caution">
    <text evidence="2">The sequence shown here is derived from an EMBL/GenBank/DDBJ whole genome shotgun (WGS) entry which is preliminary data.</text>
</comment>
<evidence type="ECO:0000313" key="3">
    <source>
        <dbReference type="Proteomes" id="UP001292094"/>
    </source>
</evidence>
<sequence length="90" mass="10263">MNLAKCHLWLPTLDGKTLQMPSTPTSGSPKSSPATRNQTFPSLLHIKHCDLLTSKKLRKKLTSKKLRKKLTSKKLRKKLTSKKLRKKLTN</sequence>
<dbReference type="EMBL" id="JAWZYT010002961">
    <property type="protein sequence ID" value="KAK4300943.1"/>
    <property type="molecule type" value="Genomic_DNA"/>
</dbReference>
<evidence type="ECO:0000256" key="1">
    <source>
        <dbReference type="SAM" id="MobiDB-lite"/>
    </source>
</evidence>
<evidence type="ECO:0000313" key="2">
    <source>
        <dbReference type="EMBL" id="KAK4300943.1"/>
    </source>
</evidence>